<dbReference type="SUPFAM" id="SSF48452">
    <property type="entry name" value="TPR-like"/>
    <property type="match status" value="1"/>
</dbReference>
<comment type="caution">
    <text evidence="6">The sequence shown here is derived from an EMBL/GenBank/DDBJ whole genome shotgun (WGS) entry which is preliminary data.</text>
</comment>
<dbReference type="PANTHER" id="PTHR12788">
    <property type="entry name" value="PROTEIN-TYROSINE SULFOTRANSFERASE 2"/>
    <property type="match status" value="1"/>
</dbReference>
<keyword evidence="3" id="KW-0808">Transferase</keyword>
<accession>A0AAW1RK05</accession>
<comment type="similarity">
    <text evidence="1">Belongs to the protein sulfotransferase family.</text>
</comment>
<dbReference type="EC" id="2.8.2.20" evidence="2"/>
<dbReference type="InterPro" id="IPR026634">
    <property type="entry name" value="TPST-like"/>
</dbReference>
<sequence>MARHYKGRLGASLILCSFLSTCCRAVDGQTQALTPDQIEQQISNLQTLADEPHADHRTHFGLASLLHQLDSIRPDGGTRLPRAKRAYRDAIATAPTEAAARALQGNLGALLLASGDAEEALNLLEDPAQPGQGGDEFASMYAGAAFNKGKALGVLGRADEADAAFLQALEVSRQVAVSSYARSFAALRQQTDESAKELTSAIQYLKHVTGRVAADADSEDESEGDAAARRRRRLKRKHKQVEDHTDGVEGLEEMFGWLNEIAPQDESWLHFAMFSLLESQGDRAGAWEQLQLANRLQKHNVDASTDPDATLLQMVTNVFPTWEFRKQMAPQERDQLNLMIDGGLGLRNETPVFIVGMARSGSTLVEQILASHSWGHGAGEDTAFAPLLPELIGAVQERGLSSEVFHEYAHMYLDRMQAKAIDQGAGSPPPTRIVDKMLRNCWHVGYINMMMPDACLIQTVRHPLDIALSCFKQPFEGRGTPWAWDLDDIALTIERVEQVMEHWGGVMPGKVLRVPYEHLIASPETVVKGILQHCNMPWEPSVLDFHTNRRSVSTASLAQVRQKLYTMSIGSWRAYESELEPLHRRLAPLISKYEDEWGLQPQDTSLHQEL</sequence>
<organism evidence="6 7">
    <name type="scientific">Apatococcus lobatus</name>
    <dbReference type="NCBI Taxonomy" id="904363"/>
    <lineage>
        <taxon>Eukaryota</taxon>
        <taxon>Viridiplantae</taxon>
        <taxon>Chlorophyta</taxon>
        <taxon>core chlorophytes</taxon>
        <taxon>Trebouxiophyceae</taxon>
        <taxon>Chlorellales</taxon>
        <taxon>Chlorellaceae</taxon>
        <taxon>Apatococcus</taxon>
    </lineage>
</organism>
<evidence type="ECO:0000256" key="1">
    <source>
        <dbReference type="ARBA" id="ARBA00009988"/>
    </source>
</evidence>
<dbReference type="EMBL" id="JALJOS010000010">
    <property type="protein sequence ID" value="KAK9833810.1"/>
    <property type="molecule type" value="Genomic_DNA"/>
</dbReference>
<dbReference type="InterPro" id="IPR027417">
    <property type="entry name" value="P-loop_NTPase"/>
</dbReference>
<dbReference type="InterPro" id="IPR011990">
    <property type="entry name" value="TPR-like_helical_dom_sf"/>
</dbReference>
<dbReference type="SUPFAM" id="SSF52540">
    <property type="entry name" value="P-loop containing nucleoside triphosphate hydrolases"/>
    <property type="match status" value="1"/>
</dbReference>
<feature type="chain" id="PRO_5043362831" description="protein-tyrosine sulfotransferase" evidence="5">
    <location>
        <begin position="26"/>
        <end position="610"/>
    </location>
</feature>
<feature type="signal peptide" evidence="5">
    <location>
        <begin position="1"/>
        <end position="25"/>
    </location>
</feature>
<proteinExistence type="inferred from homology"/>
<keyword evidence="5" id="KW-0732">Signal</keyword>
<dbReference type="Gene3D" id="3.40.50.300">
    <property type="entry name" value="P-loop containing nucleotide triphosphate hydrolases"/>
    <property type="match status" value="1"/>
</dbReference>
<dbReference type="Pfam" id="PF13469">
    <property type="entry name" value="Sulfotransfer_3"/>
    <property type="match status" value="1"/>
</dbReference>
<evidence type="ECO:0000256" key="2">
    <source>
        <dbReference type="ARBA" id="ARBA00013262"/>
    </source>
</evidence>
<dbReference type="Proteomes" id="UP001438707">
    <property type="component" value="Unassembled WGS sequence"/>
</dbReference>
<evidence type="ECO:0000256" key="4">
    <source>
        <dbReference type="ARBA" id="ARBA00048460"/>
    </source>
</evidence>
<evidence type="ECO:0000256" key="3">
    <source>
        <dbReference type="ARBA" id="ARBA00022679"/>
    </source>
</evidence>
<gene>
    <name evidence="6" type="ORF">WJX74_006608</name>
</gene>
<evidence type="ECO:0000313" key="7">
    <source>
        <dbReference type="Proteomes" id="UP001438707"/>
    </source>
</evidence>
<reference evidence="6 7" key="1">
    <citation type="journal article" date="2024" name="Nat. Commun.">
        <title>Phylogenomics reveals the evolutionary origins of lichenization in chlorophyte algae.</title>
        <authorList>
            <person name="Puginier C."/>
            <person name="Libourel C."/>
            <person name="Otte J."/>
            <person name="Skaloud P."/>
            <person name="Haon M."/>
            <person name="Grisel S."/>
            <person name="Petersen M."/>
            <person name="Berrin J.G."/>
            <person name="Delaux P.M."/>
            <person name="Dal Grande F."/>
            <person name="Keller J."/>
        </authorList>
    </citation>
    <scope>NUCLEOTIDE SEQUENCE [LARGE SCALE GENOMIC DNA]</scope>
    <source>
        <strain evidence="6 7">SAG 2145</strain>
    </source>
</reference>
<dbReference type="GO" id="GO:0005794">
    <property type="term" value="C:Golgi apparatus"/>
    <property type="evidence" value="ECO:0007669"/>
    <property type="project" value="TreeGrafter"/>
</dbReference>
<dbReference type="Gene3D" id="1.25.40.10">
    <property type="entry name" value="Tetratricopeptide repeat domain"/>
    <property type="match status" value="1"/>
</dbReference>
<keyword evidence="7" id="KW-1185">Reference proteome</keyword>
<name>A0AAW1RK05_9CHLO</name>
<dbReference type="PANTHER" id="PTHR12788:SF10">
    <property type="entry name" value="PROTEIN-TYROSINE SULFOTRANSFERASE"/>
    <property type="match status" value="1"/>
</dbReference>
<evidence type="ECO:0000313" key="6">
    <source>
        <dbReference type="EMBL" id="KAK9833810.1"/>
    </source>
</evidence>
<evidence type="ECO:0000256" key="5">
    <source>
        <dbReference type="SAM" id="SignalP"/>
    </source>
</evidence>
<dbReference type="AlphaFoldDB" id="A0AAW1RK05"/>
<dbReference type="GO" id="GO:0008476">
    <property type="term" value="F:protein-tyrosine sulfotransferase activity"/>
    <property type="evidence" value="ECO:0007669"/>
    <property type="project" value="UniProtKB-EC"/>
</dbReference>
<protein>
    <recommendedName>
        <fullName evidence="2">protein-tyrosine sulfotransferase</fullName>
        <ecNumber evidence="2">2.8.2.20</ecNumber>
    </recommendedName>
</protein>
<comment type="catalytic activity">
    <reaction evidence="4">
        <text>L-tyrosyl-[protein] + 3'-phosphoadenylyl sulfate = O-sulfo-L-tyrosine-[protein] + adenosine 3',5'-bisphosphate + H(+)</text>
        <dbReference type="Rhea" id="RHEA:16801"/>
        <dbReference type="Rhea" id="RHEA-COMP:10136"/>
        <dbReference type="Rhea" id="RHEA-COMP:11688"/>
        <dbReference type="ChEBI" id="CHEBI:15378"/>
        <dbReference type="ChEBI" id="CHEBI:46858"/>
        <dbReference type="ChEBI" id="CHEBI:58339"/>
        <dbReference type="ChEBI" id="CHEBI:58343"/>
        <dbReference type="ChEBI" id="CHEBI:65286"/>
        <dbReference type="EC" id="2.8.2.20"/>
    </reaction>
</comment>